<protein>
    <submittedName>
        <fullName evidence="1">Uncharacterized protein</fullName>
    </submittedName>
</protein>
<sequence length="61" mass="6525">MPAHALSFFVIGMYHLQKEGTGGEGGKESIETVNHVRKERVSIEKADISPNGTVSVTAEIA</sequence>
<evidence type="ECO:0000313" key="2">
    <source>
        <dbReference type="Proteomes" id="UP001589609"/>
    </source>
</evidence>
<evidence type="ECO:0000313" key="1">
    <source>
        <dbReference type="EMBL" id="MFB9757765.1"/>
    </source>
</evidence>
<proteinExistence type="predicted"/>
<organism evidence="1 2">
    <name type="scientific">Ectobacillus funiculus</name>
    <dbReference type="NCBI Taxonomy" id="137993"/>
    <lineage>
        <taxon>Bacteria</taxon>
        <taxon>Bacillati</taxon>
        <taxon>Bacillota</taxon>
        <taxon>Bacilli</taxon>
        <taxon>Bacillales</taxon>
        <taxon>Bacillaceae</taxon>
        <taxon>Ectobacillus</taxon>
    </lineage>
</organism>
<reference evidence="1 2" key="1">
    <citation type="submission" date="2024-09" db="EMBL/GenBank/DDBJ databases">
        <authorList>
            <person name="Sun Q."/>
            <person name="Mori K."/>
        </authorList>
    </citation>
    <scope>NUCLEOTIDE SEQUENCE [LARGE SCALE GENOMIC DNA]</scope>
    <source>
        <strain evidence="1 2">JCM 11201</strain>
    </source>
</reference>
<name>A0ABV5WB11_9BACI</name>
<accession>A0ABV5WB11</accession>
<comment type="caution">
    <text evidence="1">The sequence shown here is derived from an EMBL/GenBank/DDBJ whole genome shotgun (WGS) entry which is preliminary data.</text>
</comment>
<gene>
    <name evidence="1" type="ORF">ACFFMS_04305</name>
</gene>
<dbReference type="Proteomes" id="UP001589609">
    <property type="component" value="Unassembled WGS sequence"/>
</dbReference>
<keyword evidence="2" id="KW-1185">Reference proteome</keyword>
<dbReference type="RefSeq" id="WP_379948030.1">
    <property type="nucleotide sequence ID" value="NZ_JBHMAF010000017.1"/>
</dbReference>
<dbReference type="EMBL" id="JBHMAF010000017">
    <property type="protein sequence ID" value="MFB9757765.1"/>
    <property type="molecule type" value="Genomic_DNA"/>
</dbReference>